<reference evidence="2 3" key="1">
    <citation type="submission" date="2024-07" db="EMBL/GenBank/DDBJ databases">
        <authorList>
            <person name="Ren Q."/>
        </authorList>
    </citation>
    <scope>NUCLEOTIDE SEQUENCE [LARGE SCALE GENOMIC DNA]</scope>
    <source>
        <strain evidence="2 3">REN37</strain>
    </source>
</reference>
<evidence type="ECO:0000313" key="3">
    <source>
        <dbReference type="Proteomes" id="UP001562065"/>
    </source>
</evidence>
<protein>
    <submittedName>
        <fullName evidence="2">ATP/GTP-binding protein</fullName>
    </submittedName>
</protein>
<dbReference type="Proteomes" id="UP001562065">
    <property type="component" value="Unassembled WGS sequence"/>
</dbReference>
<dbReference type="EMBL" id="JBGCUO010000001">
    <property type="protein sequence ID" value="MEY1661575.1"/>
    <property type="molecule type" value="Genomic_DNA"/>
</dbReference>
<dbReference type="SUPFAM" id="SSF52540">
    <property type="entry name" value="P-loop containing nucleoside triphosphate hydrolases"/>
    <property type="match status" value="1"/>
</dbReference>
<dbReference type="InterPro" id="IPR027417">
    <property type="entry name" value="P-loop_NTPase"/>
</dbReference>
<organism evidence="2 3">
    <name type="scientific">Isoalcanivorax beigongshangi</name>
    <dbReference type="NCBI Taxonomy" id="3238810"/>
    <lineage>
        <taxon>Bacteria</taxon>
        <taxon>Pseudomonadati</taxon>
        <taxon>Pseudomonadota</taxon>
        <taxon>Gammaproteobacteria</taxon>
        <taxon>Oceanospirillales</taxon>
        <taxon>Alcanivoracaceae</taxon>
        <taxon>Isoalcanivorax</taxon>
    </lineage>
</organism>
<evidence type="ECO:0000313" key="2">
    <source>
        <dbReference type="EMBL" id="MEY1661575.1"/>
    </source>
</evidence>
<proteinExistence type="predicted"/>
<dbReference type="Gene3D" id="3.40.50.300">
    <property type="entry name" value="P-loop containing nucleotide triphosphate hydrolases"/>
    <property type="match status" value="1"/>
</dbReference>
<dbReference type="RefSeq" id="WP_369454826.1">
    <property type="nucleotide sequence ID" value="NZ_JBGCUO010000001.1"/>
</dbReference>
<feature type="domain" description="ATPase AAA-type core" evidence="1">
    <location>
        <begin position="49"/>
        <end position="364"/>
    </location>
</feature>
<dbReference type="PANTHER" id="PTHR40396">
    <property type="entry name" value="ATPASE-LIKE PROTEIN"/>
    <property type="match status" value="1"/>
</dbReference>
<dbReference type="InterPro" id="IPR003959">
    <property type="entry name" value="ATPase_AAA_core"/>
</dbReference>
<dbReference type="PANTHER" id="PTHR40396:SF1">
    <property type="entry name" value="ATPASE AAA-TYPE CORE DOMAIN-CONTAINING PROTEIN"/>
    <property type="match status" value="1"/>
</dbReference>
<keyword evidence="3" id="KW-1185">Reference proteome</keyword>
<gene>
    <name evidence="2" type="ORF">AB5I84_05355</name>
</gene>
<sequence length="420" mass="48018">MLIEFSVKNFRSIRERQTLSLVRGTGQELVDSNSFKSNTVNDIELLRSAAIYGPNAGGKSNFLLAVRAMKEIVVKSARTQRGDSLPVVPYRLNSETAQAPTEFEIVFIVDGVRYQYGFSAKEDRVYDEWLFAFPSGRPQRWFERFWVVDDQEYDWSFGSFLVGSKKTWMRSTRDNALFLSTAVQLNSQQLIPIYDWFRYVLRTGQVGGWGAEFTGSQCEGDQKERILQFLQAADLGISDVKVESRPFDSSLLPKELSEAFKEEVIEKISAADYKEYKVLRSTDSGDLLEFDLRDDESDGTETIFGFAGPWLDCLDNGYVLFVDELHNSLHPKLVKFLVSLFHDSSVNKNNAQLIFTTHETSILSQDVFRRDQIWFCSKEGGRETYLYPLSDFSPRKGRENLELTYLSGKYGAVPFVQGLK</sequence>
<accession>A0ABV4AIV8</accession>
<evidence type="ECO:0000259" key="1">
    <source>
        <dbReference type="Pfam" id="PF13304"/>
    </source>
</evidence>
<name>A0ABV4AIV8_9GAMM</name>
<comment type="caution">
    <text evidence="2">The sequence shown here is derived from an EMBL/GenBank/DDBJ whole genome shotgun (WGS) entry which is preliminary data.</text>
</comment>
<dbReference type="Pfam" id="PF13304">
    <property type="entry name" value="AAA_21"/>
    <property type="match status" value="1"/>
</dbReference>